<gene>
    <name evidence="2" type="ORF">F5X71_02625</name>
</gene>
<evidence type="ECO:0008006" key="4">
    <source>
        <dbReference type="Google" id="ProtNLM"/>
    </source>
</evidence>
<dbReference type="AlphaFoldDB" id="A0A6G9XK93"/>
<dbReference type="RefSeq" id="WP_167460496.1">
    <property type="nucleotide sequence ID" value="NZ_CP046171.1"/>
</dbReference>
<keyword evidence="1" id="KW-0472">Membrane</keyword>
<feature type="transmembrane region" description="Helical" evidence="1">
    <location>
        <begin position="80"/>
        <end position="102"/>
    </location>
</feature>
<organism evidence="2 3">
    <name type="scientific">Nocardia brasiliensis</name>
    <dbReference type="NCBI Taxonomy" id="37326"/>
    <lineage>
        <taxon>Bacteria</taxon>
        <taxon>Bacillati</taxon>
        <taxon>Actinomycetota</taxon>
        <taxon>Actinomycetes</taxon>
        <taxon>Mycobacteriales</taxon>
        <taxon>Nocardiaceae</taxon>
        <taxon>Nocardia</taxon>
    </lineage>
</organism>
<name>A0A6G9XK93_NOCBR</name>
<protein>
    <recommendedName>
        <fullName evidence="4">DUF4149 domain-containing protein</fullName>
    </recommendedName>
</protein>
<evidence type="ECO:0000313" key="2">
    <source>
        <dbReference type="EMBL" id="QIS01351.1"/>
    </source>
</evidence>
<evidence type="ECO:0000313" key="3">
    <source>
        <dbReference type="Proteomes" id="UP000501705"/>
    </source>
</evidence>
<dbReference type="Proteomes" id="UP000501705">
    <property type="component" value="Chromosome"/>
</dbReference>
<feature type="transmembrane region" description="Helical" evidence="1">
    <location>
        <begin position="12"/>
        <end position="29"/>
    </location>
</feature>
<feature type="transmembrane region" description="Helical" evidence="1">
    <location>
        <begin position="122"/>
        <end position="140"/>
    </location>
</feature>
<accession>A0A6G9XK93</accession>
<keyword evidence="1" id="KW-1133">Transmembrane helix</keyword>
<proteinExistence type="predicted"/>
<keyword evidence="1" id="KW-0812">Transmembrane</keyword>
<reference evidence="2 3" key="1">
    <citation type="journal article" date="2019" name="ACS Chem. Biol.">
        <title>Identification and Mobilization of a Cryptic Antibiotic Biosynthesis Gene Locus from a Human-Pathogenic Nocardia Isolate.</title>
        <authorList>
            <person name="Herisse M."/>
            <person name="Ishida K."/>
            <person name="Porter J.L."/>
            <person name="Howden B."/>
            <person name="Hertweck C."/>
            <person name="Stinear T.P."/>
            <person name="Pidot S.J."/>
        </authorList>
    </citation>
    <scope>NUCLEOTIDE SEQUENCE [LARGE SCALE GENOMIC DNA]</scope>
    <source>
        <strain evidence="2 3">AUSMDU00024985</strain>
    </source>
</reference>
<feature type="transmembrane region" description="Helical" evidence="1">
    <location>
        <begin position="49"/>
        <end position="68"/>
    </location>
</feature>
<dbReference type="EMBL" id="CP046171">
    <property type="protein sequence ID" value="QIS01351.1"/>
    <property type="molecule type" value="Genomic_DNA"/>
</dbReference>
<evidence type="ECO:0000256" key="1">
    <source>
        <dbReference type="SAM" id="Phobius"/>
    </source>
</evidence>
<sequence length="153" mass="16067">MTDTAFSAPPRAVQVAFAGFATALLAGVGEGLLRAATVLQRDFADLTNVASGLAMRLTIYSVVLLVAFRMSAGARWARLALTIGIGVLGLASLLIEPLAALLSADEFGELFAHLTAESVALGLLRAIHVVAVLIAIPAMYRPAARSYFRRRTG</sequence>